<dbReference type="EMBL" id="DUZY01000001">
    <property type="protein sequence ID" value="DAD23090.1"/>
    <property type="molecule type" value="Genomic_DNA"/>
</dbReference>
<feature type="compositionally biased region" description="Basic and acidic residues" evidence="1">
    <location>
        <begin position="95"/>
        <end position="104"/>
    </location>
</feature>
<comment type="caution">
    <text evidence="2">The sequence shown here is derived from an EMBL/GenBank/DDBJ whole genome shotgun (WGS) entry which is preliminary data.</text>
</comment>
<evidence type="ECO:0000313" key="3">
    <source>
        <dbReference type="Proteomes" id="UP000607653"/>
    </source>
</evidence>
<protein>
    <submittedName>
        <fullName evidence="2">Uncharacterized protein</fullName>
    </submittedName>
</protein>
<name>A0A822XRN6_NELNU</name>
<evidence type="ECO:0000313" key="2">
    <source>
        <dbReference type="EMBL" id="DAD23090.1"/>
    </source>
</evidence>
<keyword evidence="3" id="KW-1185">Reference proteome</keyword>
<evidence type="ECO:0000256" key="1">
    <source>
        <dbReference type="SAM" id="MobiDB-lite"/>
    </source>
</evidence>
<reference evidence="2 3" key="1">
    <citation type="journal article" date="2020" name="Mol. Biol. Evol.">
        <title>Distinct Expression and Methylation Patterns for Genes with Different Fates following a Single Whole-Genome Duplication in Flowering Plants.</title>
        <authorList>
            <person name="Shi T."/>
            <person name="Rahmani R.S."/>
            <person name="Gugger P.F."/>
            <person name="Wang M."/>
            <person name="Li H."/>
            <person name="Zhang Y."/>
            <person name="Li Z."/>
            <person name="Wang Q."/>
            <person name="Van de Peer Y."/>
            <person name="Marchal K."/>
            <person name="Chen J."/>
        </authorList>
    </citation>
    <scope>NUCLEOTIDE SEQUENCE [LARGE SCALE GENOMIC DNA]</scope>
    <source>
        <tissue evidence="2">Leaf</tissue>
    </source>
</reference>
<organism evidence="2 3">
    <name type="scientific">Nelumbo nucifera</name>
    <name type="common">Sacred lotus</name>
    <dbReference type="NCBI Taxonomy" id="4432"/>
    <lineage>
        <taxon>Eukaryota</taxon>
        <taxon>Viridiplantae</taxon>
        <taxon>Streptophyta</taxon>
        <taxon>Embryophyta</taxon>
        <taxon>Tracheophyta</taxon>
        <taxon>Spermatophyta</taxon>
        <taxon>Magnoliopsida</taxon>
        <taxon>Proteales</taxon>
        <taxon>Nelumbonaceae</taxon>
        <taxon>Nelumbo</taxon>
    </lineage>
</organism>
<feature type="region of interest" description="Disordered" evidence="1">
    <location>
        <begin position="1"/>
        <end position="104"/>
    </location>
</feature>
<accession>A0A822XRN6</accession>
<dbReference type="AlphaFoldDB" id="A0A822XRN6"/>
<feature type="compositionally biased region" description="Polar residues" evidence="1">
    <location>
        <begin position="19"/>
        <end position="34"/>
    </location>
</feature>
<sequence length="104" mass="11691">MLDLEHLTEEDMLNDPRFQVQSHGSANTPVQGGNNFHPIPEVTPPNLRCELATPPIHSGDNSHPTPEVPSPNLMQEPRAMSSQVPTRGGRRGRRNERERERHSD</sequence>
<dbReference type="Proteomes" id="UP000607653">
    <property type="component" value="Unassembled WGS sequence"/>
</dbReference>
<proteinExistence type="predicted"/>
<gene>
    <name evidence="2" type="ORF">HUJ06_024553</name>
</gene>